<sequence length="134" mass="15730">MFQFMRTMQEHLFVLAETIPPQYTPRSKHYHTKTIWFREEIQKRSIKLLKIATQEQLGDMFTTSSRTRSFEARGAQSKLARTGSPLISSRISAREALAAQRRTRTSELCSPLCRSPRDSLYRRCKIRGNWFVEC</sequence>
<name>K0RVW1_THAOC</name>
<dbReference type="AlphaFoldDB" id="K0RVW1"/>
<accession>K0RVW1</accession>
<keyword evidence="2" id="KW-1185">Reference proteome</keyword>
<gene>
    <name evidence="1" type="ORF">THAOC_21961</name>
</gene>
<proteinExistence type="predicted"/>
<reference evidence="1 2" key="1">
    <citation type="journal article" date="2012" name="Genome Biol.">
        <title>Genome and low-iron response of an oceanic diatom adapted to chronic iron limitation.</title>
        <authorList>
            <person name="Lommer M."/>
            <person name="Specht M."/>
            <person name="Roy A.S."/>
            <person name="Kraemer L."/>
            <person name="Andreson R."/>
            <person name="Gutowska M.A."/>
            <person name="Wolf J."/>
            <person name="Bergner S.V."/>
            <person name="Schilhabel M.B."/>
            <person name="Klostermeier U.C."/>
            <person name="Beiko R.G."/>
            <person name="Rosenstiel P."/>
            <person name="Hippler M."/>
            <person name="Laroche J."/>
        </authorList>
    </citation>
    <scope>NUCLEOTIDE SEQUENCE [LARGE SCALE GENOMIC DNA]</scope>
    <source>
        <strain evidence="1 2">CCMP1005</strain>
    </source>
</reference>
<protein>
    <submittedName>
        <fullName evidence="1">Uncharacterized protein</fullName>
    </submittedName>
</protein>
<comment type="caution">
    <text evidence="1">The sequence shown here is derived from an EMBL/GenBank/DDBJ whole genome shotgun (WGS) entry which is preliminary data.</text>
</comment>
<organism evidence="1 2">
    <name type="scientific">Thalassiosira oceanica</name>
    <name type="common">Marine diatom</name>
    <dbReference type="NCBI Taxonomy" id="159749"/>
    <lineage>
        <taxon>Eukaryota</taxon>
        <taxon>Sar</taxon>
        <taxon>Stramenopiles</taxon>
        <taxon>Ochrophyta</taxon>
        <taxon>Bacillariophyta</taxon>
        <taxon>Coscinodiscophyceae</taxon>
        <taxon>Thalassiosirophycidae</taxon>
        <taxon>Thalassiosirales</taxon>
        <taxon>Thalassiosiraceae</taxon>
        <taxon>Thalassiosira</taxon>
    </lineage>
</organism>
<dbReference type="EMBL" id="AGNL01026608">
    <property type="protein sequence ID" value="EJK57953.1"/>
    <property type="molecule type" value="Genomic_DNA"/>
</dbReference>
<evidence type="ECO:0000313" key="1">
    <source>
        <dbReference type="EMBL" id="EJK57953.1"/>
    </source>
</evidence>
<dbReference type="OrthoDB" id="125580at2759"/>
<evidence type="ECO:0000313" key="2">
    <source>
        <dbReference type="Proteomes" id="UP000266841"/>
    </source>
</evidence>
<dbReference type="Proteomes" id="UP000266841">
    <property type="component" value="Unassembled WGS sequence"/>
</dbReference>